<dbReference type="PROSITE" id="PS51340">
    <property type="entry name" value="MOSC"/>
    <property type="match status" value="1"/>
</dbReference>
<dbReference type="Proteomes" id="UP000515156">
    <property type="component" value="Chromosome 3"/>
</dbReference>
<dbReference type="SUPFAM" id="SSF141673">
    <property type="entry name" value="MOSC N-terminal domain-like"/>
    <property type="match status" value="1"/>
</dbReference>
<protein>
    <submittedName>
        <fullName evidence="4">Mitochondrial amidoxime reducing component 2</fullName>
    </submittedName>
</protein>
<keyword evidence="3" id="KW-1185">Reference proteome</keyword>
<dbReference type="RefSeq" id="XP_030051861.1">
    <property type="nucleotide sequence ID" value="XM_030196001.1"/>
</dbReference>
<dbReference type="OrthoDB" id="17255at2759"/>
<keyword evidence="1" id="KW-0812">Transmembrane</keyword>
<dbReference type="GO" id="GO:0042126">
    <property type="term" value="P:nitrate metabolic process"/>
    <property type="evidence" value="ECO:0007669"/>
    <property type="project" value="TreeGrafter"/>
</dbReference>
<feature type="domain" description="MOSC" evidence="2">
    <location>
        <begin position="170"/>
        <end position="327"/>
    </location>
</feature>
<gene>
    <name evidence="4" type="primary">MARC2</name>
</gene>
<dbReference type="GO" id="GO:0005743">
    <property type="term" value="C:mitochondrial inner membrane"/>
    <property type="evidence" value="ECO:0007669"/>
    <property type="project" value="TreeGrafter"/>
</dbReference>
<accession>A0A6P7XF89</accession>
<evidence type="ECO:0000313" key="3">
    <source>
        <dbReference type="Proteomes" id="UP000515156"/>
    </source>
</evidence>
<dbReference type="Pfam" id="PF03473">
    <property type="entry name" value="MOSC"/>
    <property type="match status" value="1"/>
</dbReference>
<dbReference type="KEGG" id="muo:115465496"/>
<dbReference type="GO" id="GO:0030151">
    <property type="term" value="F:molybdenum ion binding"/>
    <property type="evidence" value="ECO:0007669"/>
    <property type="project" value="InterPro"/>
</dbReference>
<proteinExistence type="predicted"/>
<dbReference type="InterPro" id="IPR005303">
    <property type="entry name" value="MOCOS_middle"/>
</dbReference>
<organism evidence="3 4">
    <name type="scientific">Microcaecilia unicolor</name>
    <dbReference type="NCBI Taxonomy" id="1415580"/>
    <lineage>
        <taxon>Eukaryota</taxon>
        <taxon>Metazoa</taxon>
        <taxon>Chordata</taxon>
        <taxon>Craniata</taxon>
        <taxon>Vertebrata</taxon>
        <taxon>Euteleostomi</taxon>
        <taxon>Amphibia</taxon>
        <taxon>Gymnophiona</taxon>
        <taxon>Siphonopidae</taxon>
        <taxon>Microcaecilia</taxon>
    </lineage>
</organism>
<keyword evidence="1" id="KW-1133">Transmembrane helix</keyword>
<dbReference type="PANTHER" id="PTHR14237:SF19">
    <property type="entry name" value="MITOCHONDRIAL AMIDOXIME REDUCING COMPONENT 1"/>
    <property type="match status" value="1"/>
</dbReference>
<dbReference type="InParanoid" id="A0A6P7XF89"/>
<dbReference type="CTD" id="54996"/>
<dbReference type="GO" id="GO:0008940">
    <property type="term" value="F:nitrate reductase activity"/>
    <property type="evidence" value="ECO:0007669"/>
    <property type="project" value="TreeGrafter"/>
</dbReference>
<keyword evidence="1" id="KW-0472">Membrane</keyword>
<evidence type="ECO:0000256" key="1">
    <source>
        <dbReference type="SAM" id="Phobius"/>
    </source>
</evidence>
<sequence length="329" mass="37183">MSGTWGALYQSRAAWLCAAGLALGAMAWLWQGRRGSARRRVRLQQVGTVAQLFLHPVKSCRGLALNEAECTKQGLKSAGLRDRHWMVVKEDGHMVTARQEPQLVLISVRGEDSYLVFSAPEMKELRLPLEVAKTNIVQNCRIFGHDVQGRDCGNEIGDWITTFLKSTEPYRLVHFEDQLKMRNCKDEFPEYDGNDQVAYPDLSPILLLSEASLEDLNSRMEKKVKVQNFRPNIVVTGCGAFEEDTWDEILIGTLEMKRALHSPRCILTTVDPDTGIISRRDPLDTLKSYRLCDPSEKHIYKAAPLFGQFFGILKPGILKVGDPVYKIVY</sequence>
<dbReference type="FunCoup" id="A0A6P7XF89">
    <property type="interactions" value="1192"/>
</dbReference>
<evidence type="ECO:0000259" key="2">
    <source>
        <dbReference type="PROSITE" id="PS51340"/>
    </source>
</evidence>
<reference evidence="4" key="1">
    <citation type="submission" date="2025-08" db="UniProtKB">
        <authorList>
            <consortium name="RefSeq"/>
        </authorList>
    </citation>
    <scope>IDENTIFICATION</scope>
</reference>
<evidence type="ECO:0000313" key="4">
    <source>
        <dbReference type="RefSeq" id="XP_030051861.1"/>
    </source>
</evidence>
<dbReference type="SUPFAM" id="SSF50800">
    <property type="entry name" value="PK beta-barrel domain-like"/>
    <property type="match status" value="1"/>
</dbReference>
<dbReference type="GO" id="GO:0030170">
    <property type="term" value="F:pyridoxal phosphate binding"/>
    <property type="evidence" value="ECO:0007669"/>
    <property type="project" value="InterPro"/>
</dbReference>
<dbReference type="InterPro" id="IPR011037">
    <property type="entry name" value="Pyrv_Knase-like_insert_dom_sf"/>
</dbReference>
<dbReference type="GO" id="GO:0043546">
    <property type="term" value="F:molybdopterin cofactor binding"/>
    <property type="evidence" value="ECO:0007669"/>
    <property type="project" value="TreeGrafter"/>
</dbReference>
<dbReference type="InterPro" id="IPR005302">
    <property type="entry name" value="MoCF_Sase_C"/>
</dbReference>
<dbReference type="AlphaFoldDB" id="A0A6P7XF89"/>
<dbReference type="GeneID" id="115465496"/>
<feature type="transmembrane region" description="Helical" evidence="1">
    <location>
        <begin position="12"/>
        <end position="30"/>
    </location>
</feature>
<name>A0A6P7XF89_9AMPH</name>
<dbReference type="Pfam" id="PF03476">
    <property type="entry name" value="MOSC_N"/>
    <property type="match status" value="1"/>
</dbReference>
<dbReference type="PANTHER" id="PTHR14237">
    <property type="entry name" value="MOLYBDOPTERIN COFACTOR SULFURASE MOSC"/>
    <property type="match status" value="1"/>
</dbReference>